<reference evidence="7 8" key="1">
    <citation type="submission" date="2015-07" db="EMBL/GenBank/DDBJ databases">
        <title>Genome sequence of Levilinea saccharolytica DSM 16555.</title>
        <authorList>
            <person name="Hemp J."/>
            <person name="Ward L.M."/>
            <person name="Pace L.A."/>
            <person name="Fischer W.W."/>
        </authorList>
    </citation>
    <scope>NUCLEOTIDE SEQUENCE [LARGE SCALE GENOMIC DNA]</scope>
    <source>
        <strain evidence="7 8">KIBI-1</strain>
    </source>
</reference>
<evidence type="ECO:0000256" key="2">
    <source>
        <dbReference type="ARBA" id="ARBA00022603"/>
    </source>
</evidence>
<dbReference type="Proteomes" id="UP000050501">
    <property type="component" value="Unassembled WGS sequence"/>
</dbReference>
<dbReference type="EMBL" id="LGCM01000047">
    <property type="protein sequence ID" value="KPL79633.1"/>
    <property type="molecule type" value="Genomic_DNA"/>
</dbReference>
<dbReference type="PROSITE" id="PS00092">
    <property type="entry name" value="N6_MTASE"/>
    <property type="match status" value="1"/>
</dbReference>
<keyword evidence="4" id="KW-0949">S-adenosyl-L-methionine</keyword>
<feature type="compositionally biased region" description="Low complexity" evidence="5">
    <location>
        <begin position="816"/>
        <end position="831"/>
    </location>
</feature>
<keyword evidence="3" id="KW-0808">Transferase</keyword>
<feature type="region of interest" description="Disordered" evidence="5">
    <location>
        <begin position="767"/>
        <end position="833"/>
    </location>
</feature>
<evidence type="ECO:0000259" key="6">
    <source>
        <dbReference type="Pfam" id="PF01555"/>
    </source>
</evidence>
<dbReference type="InterPro" id="IPR002052">
    <property type="entry name" value="DNA_methylase_N6_adenine_CS"/>
</dbReference>
<dbReference type="REBASE" id="132894">
    <property type="entry name" value="M.LsaKIBI1ORF14230P"/>
</dbReference>
<dbReference type="GO" id="GO:0005737">
    <property type="term" value="C:cytoplasm"/>
    <property type="evidence" value="ECO:0007669"/>
    <property type="project" value="TreeGrafter"/>
</dbReference>
<dbReference type="PANTHER" id="PTHR13370">
    <property type="entry name" value="RNA METHYLASE-RELATED"/>
    <property type="match status" value="1"/>
</dbReference>
<dbReference type="GO" id="GO:0008170">
    <property type="term" value="F:N-methyltransferase activity"/>
    <property type="evidence" value="ECO:0007669"/>
    <property type="project" value="InterPro"/>
</dbReference>
<feature type="domain" description="DNA methylase N-4/N-6" evidence="6">
    <location>
        <begin position="160"/>
        <end position="486"/>
    </location>
</feature>
<dbReference type="PRINTS" id="PR00506">
    <property type="entry name" value="D21N6MTFRASE"/>
</dbReference>
<organism evidence="7 8">
    <name type="scientific">Levilinea saccharolytica</name>
    <dbReference type="NCBI Taxonomy" id="229921"/>
    <lineage>
        <taxon>Bacteria</taxon>
        <taxon>Bacillati</taxon>
        <taxon>Chloroflexota</taxon>
        <taxon>Anaerolineae</taxon>
        <taxon>Anaerolineales</taxon>
        <taxon>Anaerolineaceae</taxon>
        <taxon>Levilinea</taxon>
    </lineage>
</organism>
<dbReference type="InterPro" id="IPR002295">
    <property type="entry name" value="N4/N6-MTase_EcoPI_Mod-like"/>
</dbReference>
<dbReference type="Pfam" id="PF01555">
    <property type="entry name" value="N6_N4_Mtase"/>
    <property type="match status" value="1"/>
</dbReference>
<evidence type="ECO:0000256" key="1">
    <source>
        <dbReference type="ARBA" id="ARBA00006594"/>
    </source>
</evidence>
<keyword evidence="8" id="KW-1185">Reference proteome</keyword>
<feature type="region of interest" description="Disordered" evidence="5">
    <location>
        <begin position="696"/>
        <end position="724"/>
    </location>
</feature>
<dbReference type="InterPro" id="IPR002941">
    <property type="entry name" value="DNA_methylase_N4/N6"/>
</dbReference>
<feature type="compositionally biased region" description="Basic and acidic residues" evidence="5">
    <location>
        <begin position="17"/>
        <end position="26"/>
    </location>
</feature>
<dbReference type="STRING" id="229921.ADN01_14230"/>
<dbReference type="SUPFAM" id="SSF53335">
    <property type="entry name" value="S-adenosyl-L-methionine-dependent methyltransferases"/>
    <property type="match status" value="1"/>
</dbReference>
<evidence type="ECO:0000313" key="7">
    <source>
        <dbReference type="EMBL" id="KPL79633.1"/>
    </source>
</evidence>
<feature type="region of interest" description="Disordered" evidence="5">
    <location>
        <begin position="606"/>
        <end position="639"/>
    </location>
</feature>
<evidence type="ECO:0000256" key="4">
    <source>
        <dbReference type="ARBA" id="ARBA00022691"/>
    </source>
</evidence>
<dbReference type="GO" id="GO:0032259">
    <property type="term" value="P:methylation"/>
    <property type="evidence" value="ECO:0007669"/>
    <property type="project" value="UniProtKB-KW"/>
</dbReference>
<feature type="compositionally biased region" description="Basic and acidic residues" evidence="5">
    <location>
        <begin position="702"/>
        <end position="713"/>
    </location>
</feature>
<dbReference type="PATRIC" id="fig|229921.5.peg.1651"/>
<feature type="region of interest" description="Disordered" evidence="5">
    <location>
        <begin position="1"/>
        <end position="26"/>
    </location>
</feature>
<comment type="caution">
    <text evidence="7">The sequence shown here is derived from an EMBL/GenBank/DDBJ whole genome shotgun (WGS) entry which is preliminary data.</text>
</comment>
<evidence type="ECO:0000256" key="5">
    <source>
        <dbReference type="SAM" id="MobiDB-lite"/>
    </source>
</evidence>
<dbReference type="InterPro" id="IPR029063">
    <property type="entry name" value="SAM-dependent_MTases_sf"/>
</dbReference>
<accession>A0A0P6XA33</accession>
<gene>
    <name evidence="7" type="ORF">ADN01_14230</name>
</gene>
<feature type="compositionally biased region" description="Basic and acidic residues" evidence="5">
    <location>
        <begin position="506"/>
        <end position="515"/>
    </location>
</feature>
<feature type="region of interest" description="Disordered" evidence="5">
    <location>
        <begin position="506"/>
        <end position="545"/>
    </location>
</feature>
<dbReference type="GO" id="GO:0003677">
    <property type="term" value="F:DNA binding"/>
    <property type="evidence" value="ECO:0007669"/>
    <property type="project" value="InterPro"/>
</dbReference>
<comment type="similarity">
    <text evidence="1">Belongs to the N(4)/N(6)-methyltransferase family.</text>
</comment>
<sequence length="1042" mass="117084">MPKKPPSSTPTPITATHHADKRANIPTEELRDFVADEEKAPKTILYPRDPSLDPQLVWKGKDEQDQQPLEVPAVPIYIQEKISPQAIIENVRAQALSRPSSGGGGAEQQMALFADFNNIAFEDLVDFYHHEQNWTNRMILGDSLLVMTSLAEKEGLKGKVQMIYMDPPYGIKFGSNWQVSTRKRDVKDGKEEDLTRQPEQIKAFRDTWELGIHSYLSYLRDRFVVVRELLTESGSFFVQINSENSHLVTSILDEVFGSENFIANIIFRKKSLPLGAKHLETMHDHILFYAKNKDQLKYRQLYEENDVSQITSHGPYALFPDGSYTKIDVTDFQSPLHPKNTYYYRLFSTIAPSYSPQTDFEFEFEGNKYNPPSRGAWVVDRPKLERIVQSNRLQVEGKSLSYRLFFDDFPYKKITNFWLATAMSYAKIYVVQTTPDIISRCLLMTTDPGDLVLDPTCGSGTTAYAAEQWGRRWITIDTSRVAVALARTRLMAGRYPYYLLADSPEGQRKERELDPHPQPFYPAGTMSLGEKGAEPSPAGRGQGEGDIRRGFVYKRVPHITLKSIANNEEIDTIHEKWQAELEPLREKLNQALGQHWEDWQIPREAPLTPSLSQGEREPLTPPLSQGEREPLTPPLSQGEREKVVELLAEWWALRRQRQQEMDASIARRADTELLYDQPYEDNKRVRVTGPFTVESLSPHRVLSTDEERPRTEQEGQNQAAASGGFETLILDNLRAAGVENTKKGERLRFTRLEPYAGTWLHAVGEYEEASPHPNPLPKGEGTAPSPQPSPTGRGSDGSPQPSPTGRGSDGSPQPSPTGRGSDGSPRPSSKGEGVVRRVAVCIGPEHGTVSPDLIKDAAKEAVQGVGFDLLVVLGFAFDPHVSEEIHRYGKLTVLPARINPDLQMGNLLLKKSGVGNLFMVFGEPDVEVKELPDGKLTVTIQGVDIYDPTTGEIRSSSTDDIACWFIDTDYNGESFFVRHAYFTGADQPYEKLKRALRAEVDEAAWSALYATTSYPFEKPRTGKIAVKVINHYGDEVLKVYAV</sequence>
<evidence type="ECO:0000256" key="3">
    <source>
        <dbReference type="ARBA" id="ARBA00022679"/>
    </source>
</evidence>
<evidence type="ECO:0000313" key="8">
    <source>
        <dbReference type="Proteomes" id="UP000050501"/>
    </source>
</evidence>
<dbReference type="AlphaFoldDB" id="A0A0P6XA33"/>
<name>A0A0P6XA33_9CHLR</name>
<dbReference type="PANTHER" id="PTHR13370:SF16">
    <property type="entry name" value="SITE-SPECIFIC DNA-METHYLTRANSFERASE (ADENINE-SPECIFIC)"/>
    <property type="match status" value="1"/>
</dbReference>
<protein>
    <submittedName>
        <fullName evidence="7">DNA methylase</fullName>
    </submittedName>
</protein>
<keyword evidence="2 7" id="KW-0489">Methyltransferase</keyword>
<proteinExistence type="inferred from homology"/>
<dbReference type="Gene3D" id="3.40.50.150">
    <property type="entry name" value="Vaccinia Virus protein VP39"/>
    <property type="match status" value="1"/>
</dbReference>